<feature type="domain" description="Rhodanese" evidence="1">
    <location>
        <begin position="17"/>
        <end position="107"/>
    </location>
</feature>
<proteinExistence type="predicted"/>
<dbReference type="Proteomes" id="UP001549031">
    <property type="component" value="Unassembled WGS sequence"/>
</dbReference>
<feature type="domain" description="Rhodanese" evidence="1">
    <location>
        <begin position="140"/>
        <end position="230"/>
    </location>
</feature>
<gene>
    <name evidence="2" type="ORF">ABID21_001165</name>
</gene>
<dbReference type="EMBL" id="JBEPLJ010000004">
    <property type="protein sequence ID" value="MET3585063.1"/>
    <property type="molecule type" value="Genomic_DNA"/>
</dbReference>
<dbReference type="PANTHER" id="PTHR43031:SF16">
    <property type="entry name" value="OXIDOREDUCTASE"/>
    <property type="match status" value="1"/>
</dbReference>
<keyword evidence="3" id="KW-1185">Reference proteome</keyword>
<feature type="domain" description="Rhodanese" evidence="1">
    <location>
        <begin position="276"/>
        <end position="367"/>
    </location>
</feature>
<dbReference type="InterPro" id="IPR050229">
    <property type="entry name" value="GlpE_sulfurtransferase"/>
</dbReference>
<dbReference type="Gene3D" id="3.40.250.10">
    <property type="entry name" value="Rhodanese-like domain"/>
    <property type="match status" value="4"/>
</dbReference>
<dbReference type="RefSeq" id="WP_247243232.1">
    <property type="nucleotide sequence ID" value="NZ_JALJRA010000004.1"/>
</dbReference>
<dbReference type="SMART" id="SM00450">
    <property type="entry name" value="RHOD"/>
    <property type="match status" value="4"/>
</dbReference>
<reference evidence="2 3" key="1">
    <citation type="submission" date="2024-06" db="EMBL/GenBank/DDBJ databases">
        <title>Genomic Encyclopedia of Type Strains, Phase IV (KMG-IV): sequencing the most valuable type-strain genomes for metagenomic binning, comparative biology and taxonomic classification.</title>
        <authorList>
            <person name="Goeker M."/>
        </authorList>
    </citation>
    <scope>NUCLEOTIDE SEQUENCE [LARGE SCALE GENOMIC DNA]</scope>
    <source>
        <strain evidence="2 3">DSM 105042</strain>
    </source>
</reference>
<comment type="caution">
    <text evidence="2">The sequence shown here is derived from an EMBL/GenBank/DDBJ whole genome shotgun (WGS) entry which is preliminary data.</text>
</comment>
<evidence type="ECO:0000313" key="3">
    <source>
        <dbReference type="Proteomes" id="UP001549031"/>
    </source>
</evidence>
<dbReference type="InterPro" id="IPR001763">
    <property type="entry name" value="Rhodanese-like_dom"/>
</dbReference>
<name>A0ABV2H3F6_9HYPH</name>
<dbReference type="InterPro" id="IPR036873">
    <property type="entry name" value="Rhodanese-like_dom_sf"/>
</dbReference>
<dbReference type="Pfam" id="PF00581">
    <property type="entry name" value="Rhodanese"/>
    <property type="match status" value="3"/>
</dbReference>
<dbReference type="PROSITE" id="PS50206">
    <property type="entry name" value="RHODANESE_3"/>
    <property type="match status" value="4"/>
</dbReference>
<dbReference type="SUPFAM" id="SSF52821">
    <property type="entry name" value="Rhodanese/Cell cycle control phosphatase"/>
    <property type="match status" value="4"/>
</dbReference>
<organism evidence="2 3">
    <name type="scientific">Pseudorhizobium tarimense</name>
    <dbReference type="NCBI Taxonomy" id="1079109"/>
    <lineage>
        <taxon>Bacteria</taxon>
        <taxon>Pseudomonadati</taxon>
        <taxon>Pseudomonadota</taxon>
        <taxon>Alphaproteobacteria</taxon>
        <taxon>Hyphomicrobiales</taxon>
        <taxon>Rhizobiaceae</taxon>
        <taxon>Rhizobium/Agrobacterium group</taxon>
        <taxon>Pseudorhizobium</taxon>
    </lineage>
</organism>
<feature type="domain" description="Rhodanese" evidence="1">
    <location>
        <begin position="386"/>
        <end position="473"/>
    </location>
</feature>
<evidence type="ECO:0000313" key="2">
    <source>
        <dbReference type="EMBL" id="MET3585063.1"/>
    </source>
</evidence>
<protein>
    <submittedName>
        <fullName evidence="2">Rhodanese-related sulfurtransferase</fullName>
    </submittedName>
</protein>
<accession>A0ABV2H3F6</accession>
<sequence length="528" mass="57445">MTARIIPVVEARRRLHDGREIALLDVREAGQFGEAHPLFATPSPFSRLEILAPRLVPRLTVPVLLLDAGDGVAEQAAPRLAELGYTEISIIAGGMPAWAAAGFPVYKGVNVPSKTLGELVEQIWHPSMLTPERLAAWKADGRDFRFFDARPADEYGKMRVPGAVCLPNGELAHRLPAVVEPDETIVITCAGRTRGIIGAISARLAGHQGPVLALENGTQGWALAGEMLERGNTAAAFPALSSAEAERTRAAAQSLISRFCIDTIDTAEIDSFLSDHETTTYLLDVRSVAEAATDPIPGAAHAPSGQLVQATDQWVAVRHARLILLDSLGLRAGLAAFWLRQLGYRPYVAIIDNGIRRRASRNDAARPDHPFNLPSIMAEDALRLRAEDRAIFIDLRGSLAYRESHVDGAIWLVRPKARSVAGTVGGRAALLITDDRLVAELAAKELREAGIQELRLVEGGHQALVNAGARTVSTPDTPSDAEAIDHLFFVHDRHDGNLESSRRYLAWETGLVDQLDDVERMEYRLERP</sequence>
<evidence type="ECO:0000259" key="1">
    <source>
        <dbReference type="PROSITE" id="PS50206"/>
    </source>
</evidence>
<dbReference type="PANTHER" id="PTHR43031">
    <property type="entry name" value="FAD-DEPENDENT OXIDOREDUCTASE"/>
    <property type="match status" value="1"/>
</dbReference>